<dbReference type="SUPFAM" id="SSF48264">
    <property type="entry name" value="Cytochrome P450"/>
    <property type="match status" value="1"/>
</dbReference>
<keyword evidence="5 8" id="KW-0560">Oxidoreductase</keyword>
<evidence type="ECO:0000256" key="7">
    <source>
        <dbReference type="ARBA" id="ARBA00023033"/>
    </source>
</evidence>
<keyword evidence="6 8" id="KW-0408">Iron</keyword>
<feature type="region of interest" description="Disordered" evidence="9">
    <location>
        <begin position="1"/>
        <end position="22"/>
    </location>
</feature>
<dbReference type="Pfam" id="PF00067">
    <property type="entry name" value="p450"/>
    <property type="match status" value="1"/>
</dbReference>
<evidence type="ECO:0000256" key="4">
    <source>
        <dbReference type="ARBA" id="ARBA00022723"/>
    </source>
</evidence>
<keyword evidence="10" id="KW-0812">Transmembrane</keyword>
<proteinExistence type="inferred from homology"/>
<evidence type="ECO:0000256" key="3">
    <source>
        <dbReference type="ARBA" id="ARBA00022617"/>
    </source>
</evidence>
<name>A0ABR2ULL1_9PEZI</name>
<evidence type="ECO:0000256" key="5">
    <source>
        <dbReference type="ARBA" id="ARBA00023002"/>
    </source>
</evidence>
<dbReference type="InterPro" id="IPR036396">
    <property type="entry name" value="Cyt_P450_sf"/>
</dbReference>
<dbReference type="InterPro" id="IPR017972">
    <property type="entry name" value="Cyt_P450_CS"/>
</dbReference>
<dbReference type="PANTHER" id="PTHR46206:SF1">
    <property type="entry name" value="P450, PUTATIVE (EUROFUNG)-RELATED"/>
    <property type="match status" value="1"/>
</dbReference>
<evidence type="ECO:0000256" key="8">
    <source>
        <dbReference type="RuleBase" id="RU000461"/>
    </source>
</evidence>
<evidence type="ECO:0000256" key="2">
    <source>
        <dbReference type="ARBA" id="ARBA00010617"/>
    </source>
</evidence>
<protein>
    <submittedName>
        <fullName evidence="11">Cytochrome P450</fullName>
    </submittedName>
</protein>
<comment type="caution">
    <text evidence="11">The sequence shown here is derived from an EMBL/GenBank/DDBJ whole genome shotgun (WGS) entry which is preliminary data.</text>
</comment>
<keyword evidence="12" id="KW-1185">Reference proteome</keyword>
<keyword evidence="10" id="KW-1133">Transmembrane helix</keyword>
<evidence type="ECO:0000256" key="1">
    <source>
        <dbReference type="ARBA" id="ARBA00001971"/>
    </source>
</evidence>
<evidence type="ECO:0000256" key="9">
    <source>
        <dbReference type="SAM" id="MobiDB-lite"/>
    </source>
</evidence>
<keyword evidence="10" id="KW-0472">Membrane</keyword>
<evidence type="ECO:0000313" key="11">
    <source>
        <dbReference type="EMBL" id="KAK9415211.1"/>
    </source>
</evidence>
<keyword evidence="3 8" id="KW-0349">Heme</keyword>
<accession>A0ABR2ULL1</accession>
<dbReference type="Gene3D" id="1.10.630.10">
    <property type="entry name" value="Cytochrome P450"/>
    <property type="match status" value="1"/>
</dbReference>
<dbReference type="PANTHER" id="PTHR46206">
    <property type="entry name" value="CYTOCHROME P450"/>
    <property type="match status" value="1"/>
</dbReference>
<evidence type="ECO:0000256" key="10">
    <source>
        <dbReference type="SAM" id="Phobius"/>
    </source>
</evidence>
<reference evidence="11 12" key="1">
    <citation type="journal article" date="2024" name="J. Plant Pathol.">
        <title>Sequence and assembly of the genome of Seiridium unicorne, isolate CBS 538.82, causal agent of cypress canker disease.</title>
        <authorList>
            <person name="Scali E."/>
            <person name="Rocca G.D."/>
            <person name="Danti R."/>
            <person name="Garbelotto M."/>
            <person name="Barberini S."/>
            <person name="Baroncelli R."/>
            <person name="Emiliani G."/>
        </authorList>
    </citation>
    <scope>NUCLEOTIDE SEQUENCE [LARGE SCALE GENOMIC DNA]</scope>
    <source>
        <strain evidence="11 12">BM-138-508</strain>
    </source>
</reference>
<gene>
    <name evidence="11" type="ORF">SUNI508_02059</name>
</gene>
<keyword evidence="4 8" id="KW-0479">Metal-binding</keyword>
<keyword evidence="7 8" id="KW-0503">Monooxygenase</keyword>
<dbReference type="PROSITE" id="PS00086">
    <property type="entry name" value="CYTOCHROME_P450"/>
    <property type="match status" value="1"/>
</dbReference>
<evidence type="ECO:0000256" key="6">
    <source>
        <dbReference type="ARBA" id="ARBA00023004"/>
    </source>
</evidence>
<feature type="transmembrane region" description="Helical" evidence="10">
    <location>
        <begin position="72"/>
        <end position="91"/>
    </location>
</feature>
<dbReference type="PRINTS" id="PR00465">
    <property type="entry name" value="EP450IV"/>
</dbReference>
<dbReference type="InterPro" id="IPR001128">
    <property type="entry name" value="Cyt_P450"/>
</dbReference>
<dbReference type="InterPro" id="IPR002403">
    <property type="entry name" value="Cyt_P450_E_grp-IV"/>
</dbReference>
<sequence>MGHLLERGHDGCGDRPAVPTDDKVSSEFMARATEMLHWANMNTQCMLSHMHNPHNMSAIFQILLGYAPSPKALVVSLCLVAVLALAYQLLFTIRYPKNLPRLGQKEGISWKVMRKRFHDDSLTVFNEIYENYSKKGKAVLIPVFGPNDEVILPPSALPWLVRQPDSVLSSLDAQIDGIQLQHTLGNKFAYDPWGGWLIKNDLSSALENIASIMSDELSTSFEANFGSDVDNWKELDLFPTCRMLAGQLTLRFTLGDSPEGRRLCRDPAFVETCYGVVDGMLDAAGYLASVRKPFKPFFGRWASRAMPPKIKALEERFEPLYQERLRMLDQRAKNKDFELPRDLLQMLFDYAAAERPAEAFSLRDMTRRLAVMNFGTMHQTILTLHNLFLDVLDSDSEYKTIAAIRDEVDRVMGAGGDFSSKRWTKANMATMTRTDSVSRETLRLHTFLGRAVQRLVIAKDGLVTEDGIHLPRGAMVSILAYQSQTDSNTFKEPFKYDPFRFSRPREAAVDAATGKAGLNNLSFVSSSAEYLPWNHGKHACPGRFLVDFEFKMILGYALTHYDMDFPESYGGKRPPNTWFVGFGIPPLDAKVRVRRRKSA</sequence>
<dbReference type="EMBL" id="JARVKF010000418">
    <property type="protein sequence ID" value="KAK9415211.1"/>
    <property type="molecule type" value="Genomic_DNA"/>
</dbReference>
<dbReference type="Proteomes" id="UP001408356">
    <property type="component" value="Unassembled WGS sequence"/>
</dbReference>
<evidence type="ECO:0000313" key="12">
    <source>
        <dbReference type="Proteomes" id="UP001408356"/>
    </source>
</evidence>
<comment type="similarity">
    <text evidence="2 8">Belongs to the cytochrome P450 family.</text>
</comment>
<dbReference type="CDD" id="cd11041">
    <property type="entry name" value="CYP503A1-like"/>
    <property type="match status" value="1"/>
</dbReference>
<comment type="cofactor">
    <cofactor evidence="1">
        <name>heme</name>
        <dbReference type="ChEBI" id="CHEBI:30413"/>
    </cofactor>
</comment>
<feature type="compositionally biased region" description="Basic and acidic residues" evidence="9">
    <location>
        <begin position="1"/>
        <end position="13"/>
    </location>
</feature>
<organism evidence="11 12">
    <name type="scientific">Seiridium unicorne</name>
    <dbReference type="NCBI Taxonomy" id="138068"/>
    <lineage>
        <taxon>Eukaryota</taxon>
        <taxon>Fungi</taxon>
        <taxon>Dikarya</taxon>
        <taxon>Ascomycota</taxon>
        <taxon>Pezizomycotina</taxon>
        <taxon>Sordariomycetes</taxon>
        <taxon>Xylariomycetidae</taxon>
        <taxon>Amphisphaeriales</taxon>
        <taxon>Sporocadaceae</taxon>
        <taxon>Seiridium</taxon>
    </lineage>
</organism>